<sequence>MPVFHFSLGDSTKGPVGFCAAVRARNRRRAVAMLRSQMPQEVPVVNSRTVHSEGIEYVRVYLNPDAIAIADVDFLEQR</sequence>
<dbReference type="EMBL" id="AP021858">
    <property type="protein sequence ID" value="BBO23887.1"/>
    <property type="molecule type" value="Genomic_DNA"/>
</dbReference>
<dbReference type="AlphaFoldDB" id="A0A809S4X4"/>
<reference evidence="1" key="1">
    <citation type="journal article" name="DNA Res.">
        <title>The physiological potential of anammox bacteria as revealed by their core genome structure.</title>
        <authorList>
            <person name="Okubo T."/>
            <person name="Toyoda A."/>
            <person name="Fukuhara K."/>
            <person name="Uchiyama I."/>
            <person name="Harigaya Y."/>
            <person name="Kuroiwa M."/>
            <person name="Suzuki T."/>
            <person name="Murakami Y."/>
            <person name="Suwa Y."/>
            <person name="Takami H."/>
        </authorList>
    </citation>
    <scope>NUCLEOTIDE SEQUENCE</scope>
    <source>
        <strain evidence="1">317325-2</strain>
    </source>
</reference>
<protein>
    <submittedName>
        <fullName evidence="1">Uncharacterized protein</fullName>
    </submittedName>
</protein>
<gene>
    <name evidence="1" type="ORF">NPRO_14820</name>
</gene>
<evidence type="ECO:0000313" key="2">
    <source>
        <dbReference type="Proteomes" id="UP000662873"/>
    </source>
</evidence>
<proteinExistence type="predicted"/>
<organism evidence="1 2">
    <name type="scientific">Candidatus Nitrosymbiomonas proteolyticus</name>
    <dbReference type="NCBI Taxonomy" id="2608984"/>
    <lineage>
        <taxon>Bacteria</taxon>
        <taxon>Bacillati</taxon>
        <taxon>Armatimonadota</taxon>
        <taxon>Armatimonadota incertae sedis</taxon>
        <taxon>Candidatus Nitrosymbiomonas</taxon>
    </lineage>
</organism>
<name>A0A809S4X4_9BACT</name>
<evidence type="ECO:0000313" key="1">
    <source>
        <dbReference type="EMBL" id="BBO23887.1"/>
    </source>
</evidence>
<dbReference type="Proteomes" id="UP000662873">
    <property type="component" value="Chromosome"/>
</dbReference>
<accession>A0A809S4X4</accession>
<dbReference type="KEGG" id="npy:NPRO_14820"/>